<reference evidence="3" key="1">
    <citation type="journal article" date="2011" name="Proc. Natl. Acad. Sci. U.S.A.">
        <title>Obligate biotrophy features unraveled by the genomic analysis of rust fungi.</title>
        <authorList>
            <person name="Duplessis S."/>
            <person name="Cuomo C.A."/>
            <person name="Lin Y.-C."/>
            <person name="Aerts A."/>
            <person name="Tisserant E."/>
            <person name="Veneault-Fourrey C."/>
            <person name="Joly D.L."/>
            <person name="Hacquard S."/>
            <person name="Amselem J."/>
            <person name="Cantarel B.L."/>
            <person name="Chiu R."/>
            <person name="Coutinho P.M."/>
            <person name="Feau N."/>
            <person name="Field M."/>
            <person name="Frey P."/>
            <person name="Gelhaye E."/>
            <person name="Goldberg J."/>
            <person name="Grabherr M.G."/>
            <person name="Kodira C.D."/>
            <person name="Kohler A."/>
            <person name="Kuees U."/>
            <person name="Lindquist E.A."/>
            <person name="Lucas S.M."/>
            <person name="Mago R."/>
            <person name="Mauceli E."/>
            <person name="Morin E."/>
            <person name="Murat C."/>
            <person name="Pangilinan J.L."/>
            <person name="Park R."/>
            <person name="Pearson M."/>
            <person name="Quesneville H."/>
            <person name="Rouhier N."/>
            <person name="Sakthikumar S."/>
            <person name="Salamov A.A."/>
            <person name="Schmutz J."/>
            <person name="Selles B."/>
            <person name="Shapiro H."/>
            <person name="Tanguay P."/>
            <person name="Tuskan G.A."/>
            <person name="Henrissat B."/>
            <person name="Van de Peer Y."/>
            <person name="Rouze P."/>
            <person name="Ellis J.G."/>
            <person name="Dodds P.N."/>
            <person name="Schein J.E."/>
            <person name="Zhong S."/>
            <person name="Hamelin R.C."/>
            <person name="Grigoriev I.V."/>
            <person name="Szabo L.J."/>
            <person name="Martin F."/>
        </authorList>
    </citation>
    <scope>NUCLEOTIDE SEQUENCE [LARGE SCALE GENOMIC DNA]</scope>
    <source>
        <strain evidence="3">98AG31 / pathotype 3-4-7</strain>
    </source>
</reference>
<feature type="chain" id="PRO_5003315180" description="Secreted protein" evidence="1">
    <location>
        <begin position="22"/>
        <end position="663"/>
    </location>
</feature>
<sequence length="663" mass="76887">MARSHFLSFYVILILLPLLGCRLIDKALLEKSTLTKLDHIHGEDPDDFLLIEPFTDLQVGQQKQYRENSKSMFDITRLKGTFTSIFKTQTQTKAPESKALISWKVCYGIAQKASGPSNSLEVQNMATAVRAIGPRFDLYQNTARVKIQDVKYAINLHALSLQSDSLNTAERIWSVGVLEYLRSQLSEGYRNSLHAPIPDVWTAKDLSRPRGQFLLFFLQDKDLGKAAQEMWSEFPPKLETSEYVTQEAIQRESIVHLIQEQIRTATDRPSAEFQTIHLAFINLETPIDSGKASSLMELIINHLNRPNIPKRDGFDEQATTVRLLLHLEEYHYESYVRFRVATDSRDIQEKILASDISFQLAERLPPGVRSLLTEFQNTIPINGPQIIKVLESLKHEQISSPQLGRYFRALNFVVNRNRAIYTYFHYQLKNYPEIMPKLFEMLIQRRYGQMDPELFSKDSSEYLIYSENEDRVAMKYRDALAEVLVSKQVLSERDTTERSQNLAGASKQSILTSMLYAIFKKVSESKAFEHNDPETEALLVEYILHLISFKIGDRTLYRRLIAYKQNTEKRPAYQTLAFEMLRQEIFQFVNKRAWNYARQPEDFTQDLRGLEDQILYKGYMLKDDYLSDWTEVATGRTGEVLHNFKFQESNIPVNQCFQSPRVL</sequence>
<dbReference type="VEuPathDB" id="FungiDB:MELLADRAFT_105670"/>
<keyword evidence="1" id="KW-0732">Signal</keyword>
<evidence type="ECO:0008006" key="4">
    <source>
        <dbReference type="Google" id="ProtNLM"/>
    </source>
</evidence>
<protein>
    <recommendedName>
        <fullName evidence="4">Secreted protein</fullName>
    </recommendedName>
</protein>
<dbReference type="KEGG" id="mlr:MELLADRAFT_105670"/>
<evidence type="ECO:0000313" key="2">
    <source>
        <dbReference type="EMBL" id="EGG07744.1"/>
    </source>
</evidence>
<feature type="signal peptide" evidence="1">
    <location>
        <begin position="1"/>
        <end position="21"/>
    </location>
</feature>
<dbReference type="Proteomes" id="UP000001072">
    <property type="component" value="Unassembled WGS sequence"/>
</dbReference>
<dbReference type="AlphaFoldDB" id="F4RIZ5"/>
<keyword evidence="3" id="KW-1185">Reference proteome</keyword>
<dbReference type="HOGENOM" id="CLU_029551_0_0_1"/>
<dbReference type="RefSeq" id="XP_007409076.1">
    <property type="nucleotide sequence ID" value="XM_007409014.1"/>
</dbReference>
<gene>
    <name evidence="2" type="ORF">MELLADRAFT_105670</name>
</gene>
<dbReference type="EMBL" id="GL883103">
    <property type="protein sequence ID" value="EGG07744.1"/>
    <property type="molecule type" value="Genomic_DNA"/>
</dbReference>
<evidence type="ECO:0000313" key="3">
    <source>
        <dbReference type="Proteomes" id="UP000001072"/>
    </source>
</evidence>
<dbReference type="InParanoid" id="F4RIZ5"/>
<organism evidence="3">
    <name type="scientific">Melampsora larici-populina (strain 98AG31 / pathotype 3-4-7)</name>
    <name type="common">Poplar leaf rust fungus</name>
    <dbReference type="NCBI Taxonomy" id="747676"/>
    <lineage>
        <taxon>Eukaryota</taxon>
        <taxon>Fungi</taxon>
        <taxon>Dikarya</taxon>
        <taxon>Basidiomycota</taxon>
        <taxon>Pucciniomycotina</taxon>
        <taxon>Pucciniomycetes</taxon>
        <taxon>Pucciniales</taxon>
        <taxon>Melampsoraceae</taxon>
        <taxon>Melampsora</taxon>
    </lineage>
</organism>
<name>F4RIZ5_MELLP</name>
<accession>F4RIZ5</accession>
<dbReference type="OrthoDB" id="10462877at2759"/>
<proteinExistence type="predicted"/>
<dbReference type="GeneID" id="18922686"/>
<evidence type="ECO:0000256" key="1">
    <source>
        <dbReference type="SAM" id="SignalP"/>
    </source>
</evidence>